<gene>
    <name evidence="1" type="ORF">HMPREF9019_2062</name>
</gene>
<reference evidence="1 2" key="1">
    <citation type="submission" date="2009-12" db="EMBL/GenBank/DDBJ databases">
        <title>Genome Sequence of Prevotella timonensis CRIS 5C-B1.</title>
        <authorList>
            <person name="Durkin A.S."/>
            <person name="Madupu R."/>
            <person name="Torralba M."/>
            <person name="Methe B."/>
            <person name="Sutton G."/>
            <person name="Strausberg R.L."/>
            <person name="Nelson K.E."/>
        </authorList>
    </citation>
    <scope>NUCLEOTIDE SEQUENCE [LARGE SCALE GENOMIC DNA]</scope>
    <source>
        <strain evidence="1 2">CRIS 5C-B1</strain>
    </source>
</reference>
<protein>
    <submittedName>
        <fullName evidence="1">Uncharacterized protein</fullName>
    </submittedName>
</protein>
<evidence type="ECO:0000313" key="1">
    <source>
        <dbReference type="EMBL" id="EFA97368.1"/>
    </source>
</evidence>
<sequence>MIFHCKGNLFLYPPKRNDTNNYKEYIPQKSNFKDLKDNQFKEYQYKINRRQRKN</sequence>
<name>D1VZN6_9BACT</name>
<proteinExistence type="predicted"/>
<evidence type="ECO:0000313" key="2">
    <source>
        <dbReference type="Proteomes" id="UP000004001"/>
    </source>
</evidence>
<comment type="caution">
    <text evidence="1">The sequence shown here is derived from an EMBL/GenBank/DDBJ whole genome shotgun (WGS) entry which is preliminary data.</text>
</comment>
<keyword evidence="2" id="KW-1185">Reference proteome</keyword>
<dbReference type="EMBL" id="ADEF01000039">
    <property type="protein sequence ID" value="EFA97368.1"/>
    <property type="molecule type" value="Genomic_DNA"/>
</dbReference>
<dbReference type="Proteomes" id="UP000004001">
    <property type="component" value="Unassembled WGS sequence"/>
</dbReference>
<dbReference type="AlphaFoldDB" id="D1VZN6"/>
<accession>D1VZN6</accession>
<organism evidence="1 2">
    <name type="scientific">Hoylesella timonensis CRIS 5C-B1</name>
    <dbReference type="NCBI Taxonomy" id="679189"/>
    <lineage>
        <taxon>Bacteria</taxon>
        <taxon>Pseudomonadati</taxon>
        <taxon>Bacteroidota</taxon>
        <taxon>Bacteroidia</taxon>
        <taxon>Bacteroidales</taxon>
        <taxon>Prevotellaceae</taxon>
        <taxon>Hoylesella</taxon>
    </lineage>
</organism>